<keyword evidence="1" id="KW-0732">Signal</keyword>
<gene>
    <name evidence="2" type="ORF">THAOC_00996</name>
</gene>
<evidence type="ECO:0000256" key="1">
    <source>
        <dbReference type="SAM" id="SignalP"/>
    </source>
</evidence>
<name>K0TR51_THAOC</name>
<evidence type="ECO:0000313" key="3">
    <source>
        <dbReference type="Proteomes" id="UP000266841"/>
    </source>
</evidence>
<dbReference type="Proteomes" id="UP000266841">
    <property type="component" value="Unassembled WGS sequence"/>
</dbReference>
<reference evidence="2 3" key="1">
    <citation type="journal article" date="2012" name="Genome Biol.">
        <title>Genome and low-iron response of an oceanic diatom adapted to chronic iron limitation.</title>
        <authorList>
            <person name="Lommer M."/>
            <person name="Specht M."/>
            <person name="Roy A.S."/>
            <person name="Kraemer L."/>
            <person name="Andreson R."/>
            <person name="Gutowska M.A."/>
            <person name="Wolf J."/>
            <person name="Bergner S.V."/>
            <person name="Schilhabel M.B."/>
            <person name="Klostermeier U.C."/>
            <person name="Beiko R.G."/>
            <person name="Rosenstiel P."/>
            <person name="Hippler M."/>
            <person name="Laroche J."/>
        </authorList>
    </citation>
    <scope>NUCLEOTIDE SEQUENCE [LARGE SCALE GENOMIC DNA]</scope>
    <source>
        <strain evidence="2 3">CCMP1005</strain>
    </source>
</reference>
<dbReference type="eggNOG" id="ENOG502QYW7">
    <property type="taxonomic scope" value="Eukaryota"/>
</dbReference>
<comment type="caution">
    <text evidence="2">The sequence shown here is derived from an EMBL/GenBank/DDBJ whole genome shotgun (WGS) entry which is preliminary data.</text>
</comment>
<dbReference type="AlphaFoldDB" id="K0TR51"/>
<protein>
    <submittedName>
        <fullName evidence="2">Uncharacterized protein</fullName>
    </submittedName>
</protein>
<dbReference type="InterPro" id="IPR029063">
    <property type="entry name" value="SAM-dependent_MTases_sf"/>
</dbReference>
<sequence>MLAKFILTATVLAGWTIAQPSTPPRPLVAKTTGFDSGGGEGGEGAVDELIVGKGPANCGWACQSPLGEDDRTMSSLARADEGSIDEIDDSLQVARWSRREQMAEGRAVDLVDLPHLVGARCGGFACGRPNANPQLPRRRAAAFTLKHSFDDTPEESETSRLEETNETVTGGIFDVSFDKRGGGSYSWSASDSSPDSSDSGHTTQYRRVQFEGIGSVLVRHEPNLFVQPKRSENKRGKTGVTLWSASIVIGHYLDSLIGSLRRENGMPNKRLTMLDIGAGLGLTSAVAVKHGLNVVATDIGEAEVMALLSENIERNKPAGFSSASSYYVESLEWISAAESINLHPVYEKLECLGGADIIALSDVIYKATEPAWASLLAIVKAFRTQKLRLCKDGDIDQVILLGYTHRRRDMSRQDEAKFFAMCMSAGFQVELIHSHDIPNSEKYMLTSLFQLKAG</sequence>
<organism evidence="2 3">
    <name type="scientific">Thalassiosira oceanica</name>
    <name type="common">Marine diatom</name>
    <dbReference type="NCBI Taxonomy" id="159749"/>
    <lineage>
        <taxon>Eukaryota</taxon>
        <taxon>Sar</taxon>
        <taxon>Stramenopiles</taxon>
        <taxon>Ochrophyta</taxon>
        <taxon>Bacillariophyta</taxon>
        <taxon>Coscinodiscophyceae</taxon>
        <taxon>Thalassiosirophycidae</taxon>
        <taxon>Thalassiosirales</taxon>
        <taxon>Thalassiosiraceae</taxon>
        <taxon>Thalassiosira</taxon>
    </lineage>
</organism>
<dbReference type="PANTHER" id="PTHR14614">
    <property type="entry name" value="HEPATOCELLULAR CARCINOMA-ASSOCIATED ANTIGEN"/>
    <property type="match status" value="1"/>
</dbReference>
<dbReference type="OrthoDB" id="407325at2759"/>
<dbReference type="SUPFAM" id="SSF53335">
    <property type="entry name" value="S-adenosyl-L-methionine-dependent methyltransferases"/>
    <property type="match status" value="1"/>
</dbReference>
<dbReference type="InterPro" id="IPR019410">
    <property type="entry name" value="Methyltransf_16"/>
</dbReference>
<dbReference type="PANTHER" id="PTHR14614:SF132">
    <property type="entry name" value="PROTEIN-LYSINE METHYLTRANSFERASE C42C1.13"/>
    <property type="match status" value="1"/>
</dbReference>
<dbReference type="EMBL" id="AGNL01001201">
    <property type="protein sequence ID" value="EJK77187.1"/>
    <property type="molecule type" value="Genomic_DNA"/>
</dbReference>
<keyword evidence="3" id="KW-1185">Reference proteome</keyword>
<feature type="chain" id="PRO_5003838200" evidence="1">
    <location>
        <begin position="19"/>
        <end position="454"/>
    </location>
</feature>
<evidence type="ECO:0000313" key="2">
    <source>
        <dbReference type="EMBL" id="EJK77187.1"/>
    </source>
</evidence>
<accession>K0TR51</accession>
<proteinExistence type="predicted"/>
<feature type="signal peptide" evidence="1">
    <location>
        <begin position="1"/>
        <end position="18"/>
    </location>
</feature>
<dbReference type="Pfam" id="PF10294">
    <property type="entry name" value="Methyltransf_16"/>
    <property type="match status" value="1"/>
</dbReference>
<dbReference type="Gene3D" id="3.40.50.150">
    <property type="entry name" value="Vaccinia Virus protein VP39"/>
    <property type="match status" value="1"/>
</dbReference>